<dbReference type="PROSITE" id="PS51450">
    <property type="entry name" value="LRR"/>
    <property type="match status" value="1"/>
</dbReference>
<reference evidence="6" key="1">
    <citation type="journal article" date="2023" name="Commun. Biol.">
        <title>Genome analysis of Parmales, the sister group of diatoms, reveals the evolutionary specialization of diatoms from phago-mixotrophs to photoautotrophs.</title>
        <authorList>
            <person name="Ban H."/>
            <person name="Sato S."/>
            <person name="Yoshikawa S."/>
            <person name="Yamada K."/>
            <person name="Nakamura Y."/>
            <person name="Ichinomiya M."/>
            <person name="Sato N."/>
            <person name="Blanc-Mathieu R."/>
            <person name="Endo H."/>
            <person name="Kuwata A."/>
            <person name="Ogata H."/>
        </authorList>
    </citation>
    <scope>NUCLEOTIDE SEQUENCE [LARGE SCALE GENOMIC DNA]</scope>
    <source>
        <strain evidence="6">NIES 3701</strain>
    </source>
</reference>
<dbReference type="InterPro" id="IPR032675">
    <property type="entry name" value="LRR_dom_sf"/>
</dbReference>
<feature type="compositionally biased region" description="Low complexity" evidence="3">
    <location>
        <begin position="979"/>
        <end position="993"/>
    </location>
</feature>
<evidence type="ECO:0000256" key="1">
    <source>
        <dbReference type="ARBA" id="ARBA00022741"/>
    </source>
</evidence>
<feature type="compositionally biased region" description="Basic and acidic residues" evidence="3">
    <location>
        <begin position="1719"/>
        <end position="1730"/>
    </location>
</feature>
<organism evidence="5 6">
    <name type="scientific">Triparma strigata</name>
    <dbReference type="NCBI Taxonomy" id="1606541"/>
    <lineage>
        <taxon>Eukaryota</taxon>
        <taxon>Sar</taxon>
        <taxon>Stramenopiles</taxon>
        <taxon>Ochrophyta</taxon>
        <taxon>Bolidophyceae</taxon>
        <taxon>Parmales</taxon>
        <taxon>Triparmaceae</taxon>
        <taxon>Triparma</taxon>
    </lineage>
</organism>
<sequence length="2345" mass="257757">MNNNAINDCKTIPPIWICQSHGSETVTPSYNSLHAPLKGPPTYYCNRVLGFPSPPPASTRRSSSTAFDSPPPSSPLFIPSFEKFSFTSTVKDCPLLTVGFTTHSGLTILRRHEPVPLRIEQIEDLTIESCYYTLSSPNSIKCTYEDGEVIFEVNGSLIGGKNVGGNGAGVRPFVVVWGEGVVETIFEEGEEEQKKGGRIEGRIYDGYPGRQGITDWDPQDPYASYTSSLSSSLHAYDPDLQTALALSSTTEPSLKVTINNLLQQDPIDMEALKSCQGKVQERIGRLGWNEGEESQLTELINLNDSILKVLKSTSPPLPSSPSIEHLPPSNPSIDPFTTSPKNPEEQILPLCSSLRRKYSIDECNILLGLVESLHGDERYTTLIRNGVLQSLSSSITGPLIKRVCLLGLEVCKTLEEGREGWKIFREEGVEIQWKIKGVENYVRLCVELEEGGKGGRRGKEFEKETENHSIPNLIDLLESLLSQSPTNPSLLHCLLRLCPLPTVPSLLIQVNLLRLLPLSLKLPPPPIPQSQLTMMSTTLQIINAIVDVDNPKYNLKTVKGFIKRQIKDSGVFEDVLEYCKFLKQVEGEFHHDSNSTQPSTSSSWNVLYKIICINRHVVSRQHIQSLIAELSTSLERQGSSSQFLYILSAVNELLKDSVNTTFVVESGGVSVIVSSLLSLLPTSSPPYTPPPLSPLPSTFLTEGVTSLESLACSAHLKPLITLSGGIDVVLQILKQDVNDGHECLSFLEVLLEIHEDDEEEDYVRDIYLRLKGERGVELLLEKGRTGSAVAIRVLSKVSKLCWKIKDVKGQWERTLMKFYVERFKEGEVTLGVLEGVKWLSCLEPVKVEIVEYLLPNLLRAKNGGNAEERSVINSILINLGFTDSDINGVGGDAGVVREWFFMERGVVMLSMCREEIKRAVYKRWGGGVRGVSNSFVEGDQGPGSPTNPQQPVTRTHTSSSTESNSTLPPPPVTIDRSTSESPPSSPRLSPNAPQAHRTTLAPPSLQDDLAELETLKRMFVNLEKDDPPLTEACQKIIREYQMIYGSSAALDQSRKLSEGNLVTDMVGGVKDLIGGKAVGDVLTNLGKKGWEDESASSMLRNFGKHNCIGTQTIKNALQNSPAVPAFLRAFSRKITEDNVEGSKKLAVQSIAGWVLSHSEALKSAPNASSQIKTDTVVPLPPRVNKILDHHYPSTLLLRHVLPLGSHFDPEEGLWLRALMMPERRYFSFRREGKVISRVMEKMGGDGERKWALAFRNSSFAGEFAETLLHSLYRHENIEHLSFTGDRTNGEESSTLLSYLVGSLPESICSVTFDGVLTGKTFEAMVILMRRRGATAAKKRPDTTNALGGFAIINSQYLQPETFNPLFELLGGATLKVDVFGDSIRELEKSLGNSGFLDDDTVQPPPSSSPVTLPPNPPTVGSPLGSPLHHGPATSATLNLTWLDLSGNGLPDFSCARILSVALLSPLCHLESLNLAKNNIGKGKEFVHVIQKYREYRVGLNATAGNNNEESQAETSHSIYSDQAGTSSLRYLNLAGNSLKKSTTINIIECINADVGLELTFFSVADNALNDSKDFKNVLRALLGRRTGLSELDLSKNSFSTDTLNSILFGLLENASGESEMCVLKLEDNNPPLSKQDEDEINGAMMRAKSSKISMWLLGGMDLEKDKSVGSDADGLSPLKDEGIVVEEKETFLPMATAVVVTSPPKPIDRSITAEVQDHFAEGEAGGEVKVRQRRSTSEPILMTKPPQLTSDHETNGSADGLPPKAPALSKKETSEDGLSNPNSLTVLFSAPLVWKDKYENFRAIEMLDFEKEREIICQCFREASRDIDLKFDTATTSRLRTSFTLGCKAVHYSGHGHRSFLTFEDGKGGLHWISPQELKQLCGAGSSEEGRVQFVFVSACYSRVAGQAFIEAGVNHVVCCQQDLLQDSAALAFTREFYLALAVGRTVKSSFEIGRQAVAASPSVPNSADEMEKFILLPEDGNHDVRIFEAKPIPSGNWRQREGGGGKDRRVSSMRDSWARGGKIGSSGKGMSSLPSPPEDFIGRERELYHILDAVLNRRLVCVVGQAGVGRSSIVTSLAAYIQERKNTTGIETIFFVRAAQRAGKGMSYVKRLYKQVVKAGWIEEFEGGKETDEEDLIETLFGVFRGLTSNRRVLIIFDHIDEEKEGGDFEFRLFLTQLFHETRYVKVLVTARREIGLKGGGAGEFVFTLPPLTLRNSVRLFARLCPHVHTGADRRELVKALVDDDQANMTIQQDVTEKTMDILMTLGEGYPNRLLETAYSMDLEAFKALMERGTEETRRMSNPKGVDEIVLDNHIGGEGEVGIGGLPVIGGMLDFSDSDTDSIG</sequence>
<feature type="compositionally biased region" description="Pro residues" evidence="3">
    <location>
        <begin position="1402"/>
        <end position="1419"/>
    </location>
</feature>
<evidence type="ECO:0000259" key="4">
    <source>
        <dbReference type="PROSITE" id="PS50837"/>
    </source>
</evidence>
<feature type="region of interest" description="Disordered" evidence="3">
    <location>
        <begin position="932"/>
        <end position="1005"/>
    </location>
</feature>
<feature type="domain" description="NACHT" evidence="4">
    <location>
        <begin position="2059"/>
        <end position="2193"/>
    </location>
</feature>
<dbReference type="PANTHER" id="PTHR47691">
    <property type="entry name" value="REGULATOR-RELATED"/>
    <property type="match status" value="1"/>
</dbReference>
<dbReference type="Gene3D" id="3.80.10.10">
    <property type="entry name" value="Ribonuclease Inhibitor"/>
    <property type="match status" value="1"/>
</dbReference>
<dbReference type="OrthoDB" id="192148at2759"/>
<feature type="region of interest" description="Disordered" evidence="3">
    <location>
        <begin position="1394"/>
        <end position="1429"/>
    </location>
</feature>
<keyword evidence="1" id="KW-0547">Nucleotide-binding</keyword>
<evidence type="ECO:0000313" key="6">
    <source>
        <dbReference type="Proteomes" id="UP001165085"/>
    </source>
</evidence>
<evidence type="ECO:0000313" key="5">
    <source>
        <dbReference type="EMBL" id="GMH75442.1"/>
    </source>
</evidence>
<feature type="compositionally biased region" description="Low complexity" evidence="3">
    <location>
        <begin position="953"/>
        <end position="966"/>
    </location>
</feature>
<dbReference type="GO" id="GO:0005524">
    <property type="term" value="F:ATP binding"/>
    <property type="evidence" value="ECO:0007669"/>
    <property type="project" value="UniProtKB-KW"/>
</dbReference>
<comment type="caution">
    <text evidence="5">The sequence shown here is derived from an EMBL/GenBank/DDBJ whole genome shotgun (WGS) entry which is preliminary data.</text>
</comment>
<evidence type="ECO:0000256" key="2">
    <source>
        <dbReference type="ARBA" id="ARBA00022840"/>
    </source>
</evidence>
<keyword evidence="6" id="KW-1185">Reference proteome</keyword>
<protein>
    <recommendedName>
        <fullName evidence="4">NACHT domain-containing protein</fullName>
    </recommendedName>
</protein>
<dbReference type="Proteomes" id="UP001165085">
    <property type="component" value="Unassembled WGS sequence"/>
</dbReference>
<gene>
    <name evidence="5" type="ORF">TrST_g13070</name>
</gene>
<dbReference type="SUPFAM" id="SSF52540">
    <property type="entry name" value="P-loop containing nucleoside triphosphate hydrolases"/>
    <property type="match status" value="1"/>
</dbReference>
<feature type="compositionally biased region" description="Basic and acidic residues" evidence="3">
    <location>
        <begin position="1999"/>
        <end position="2013"/>
    </location>
</feature>
<dbReference type="InterPro" id="IPR007111">
    <property type="entry name" value="NACHT_NTPase"/>
</dbReference>
<feature type="region of interest" description="Disordered" evidence="3">
    <location>
        <begin position="1997"/>
        <end position="2037"/>
    </location>
</feature>
<evidence type="ECO:0000256" key="3">
    <source>
        <dbReference type="SAM" id="MobiDB-lite"/>
    </source>
</evidence>
<dbReference type="PANTHER" id="PTHR47691:SF3">
    <property type="entry name" value="HTH-TYPE TRANSCRIPTIONAL REGULATOR RV0890C-RELATED"/>
    <property type="match status" value="1"/>
</dbReference>
<dbReference type="Gene3D" id="3.40.50.300">
    <property type="entry name" value="P-loop containing nucleotide triphosphate hydrolases"/>
    <property type="match status" value="1"/>
</dbReference>
<name>A0A9W7ATX8_9STRA</name>
<accession>A0A9W7ATX8</accession>
<dbReference type="EMBL" id="BRXY01000190">
    <property type="protein sequence ID" value="GMH75442.1"/>
    <property type="molecule type" value="Genomic_DNA"/>
</dbReference>
<keyword evidence="2" id="KW-0067">ATP-binding</keyword>
<proteinExistence type="predicted"/>
<dbReference type="Pfam" id="PF05729">
    <property type="entry name" value="NACHT"/>
    <property type="match status" value="1"/>
</dbReference>
<dbReference type="InterPro" id="IPR001611">
    <property type="entry name" value="Leu-rich_rpt"/>
</dbReference>
<feature type="compositionally biased region" description="Polar residues" evidence="3">
    <location>
        <begin position="943"/>
        <end position="952"/>
    </location>
</feature>
<dbReference type="SUPFAM" id="SSF52047">
    <property type="entry name" value="RNI-like"/>
    <property type="match status" value="1"/>
</dbReference>
<dbReference type="InterPro" id="IPR027417">
    <property type="entry name" value="P-loop_NTPase"/>
</dbReference>
<feature type="region of interest" description="Disordered" evidence="3">
    <location>
        <begin position="1719"/>
        <end position="1780"/>
    </location>
</feature>
<dbReference type="PROSITE" id="PS50837">
    <property type="entry name" value="NACHT"/>
    <property type="match status" value="1"/>
</dbReference>